<dbReference type="SUPFAM" id="SSF52242">
    <property type="entry name" value="Cobalamin (vitamin B12)-binding domain"/>
    <property type="match status" value="1"/>
</dbReference>
<evidence type="ECO:0000313" key="2">
    <source>
        <dbReference type="EMBL" id="EFL23201.1"/>
    </source>
</evidence>
<reference evidence="2 3" key="1">
    <citation type="submission" date="2009-02" db="EMBL/GenBank/DDBJ databases">
        <title>Annotation of Streptomyces hygroscopicus strain ATCC 53653.</title>
        <authorList>
            <consortium name="The Broad Institute Genome Sequencing Platform"/>
            <consortium name="Broad Institute Microbial Sequencing Center"/>
            <person name="Fischbach M."/>
            <person name="Godfrey P."/>
            <person name="Ward D."/>
            <person name="Young S."/>
            <person name="Zeng Q."/>
            <person name="Koehrsen M."/>
            <person name="Alvarado L."/>
            <person name="Berlin A.M."/>
            <person name="Bochicchio J."/>
            <person name="Borenstein D."/>
            <person name="Chapman S.B."/>
            <person name="Chen Z."/>
            <person name="Engels R."/>
            <person name="Freedman E."/>
            <person name="Gellesch M."/>
            <person name="Goldberg J."/>
            <person name="Griggs A."/>
            <person name="Gujja S."/>
            <person name="Heilman E.R."/>
            <person name="Heiman D.I."/>
            <person name="Hepburn T.A."/>
            <person name="Howarth C."/>
            <person name="Jen D."/>
            <person name="Larson L."/>
            <person name="Lewis B."/>
            <person name="Mehta T."/>
            <person name="Park D."/>
            <person name="Pearson M."/>
            <person name="Richards J."/>
            <person name="Roberts A."/>
            <person name="Saif S."/>
            <person name="Shea T.D."/>
            <person name="Shenoy N."/>
            <person name="Sisk P."/>
            <person name="Stolte C."/>
            <person name="Sykes S.N."/>
            <person name="Thomson T."/>
            <person name="Walk T."/>
            <person name="White J."/>
            <person name="Yandava C."/>
            <person name="Straight P."/>
            <person name="Clardy J."/>
            <person name="Hung D."/>
            <person name="Kolter R."/>
            <person name="Mekalanos J."/>
            <person name="Walker S."/>
            <person name="Walsh C.T."/>
            <person name="Wieland-Brown L.C."/>
            <person name="Haas B."/>
            <person name="Nusbaum C."/>
            <person name="Birren B."/>
        </authorList>
    </citation>
    <scope>NUCLEOTIDE SEQUENCE [LARGE SCALE GENOMIC DNA]</scope>
    <source>
        <strain evidence="2 3">ATCC 53653</strain>
    </source>
</reference>
<dbReference type="Proteomes" id="UP000003963">
    <property type="component" value="Unassembled WGS sequence"/>
</dbReference>
<dbReference type="EMBL" id="GG657754">
    <property type="protein sequence ID" value="EFL23201.1"/>
    <property type="molecule type" value="Genomic_DNA"/>
</dbReference>
<dbReference type="PROSITE" id="PS51332">
    <property type="entry name" value="B12_BINDING"/>
    <property type="match status" value="1"/>
</dbReference>
<evidence type="ECO:0000313" key="3">
    <source>
        <dbReference type="Proteomes" id="UP000003963"/>
    </source>
</evidence>
<keyword evidence="3" id="KW-1185">Reference proteome</keyword>
<dbReference type="InterPro" id="IPR006158">
    <property type="entry name" value="Cobalamin-bd"/>
</dbReference>
<gene>
    <name evidence="2" type="ORF">SSOG_02915</name>
</gene>
<dbReference type="STRING" id="457427.SSOG_02915"/>
<dbReference type="GO" id="GO:0031419">
    <property type="term" value="F:cobalamin binding"/>
    <property type="evidence" value="ECO:0007669"/>
    <property type="project" value="InterPro"/>
</dbReference>
<dbReference type="AlphaFoldDB" id="D9WEG2"/>
<dbReference type="GO" id="GO:0046872">
    <property type="term" value="F:metal ion binding"/>
    <property type="evidence" value="ECO:0007669"/>
    <property type="project" value="InterPro"/>
</dbReference>
<feature type="domain" description="B12-binding" evidence="1">
    <location>
        <begin position="17"/>
        <end position="156"/>
    </location>
</feature>
<organism evidence="2 3">
    <name type="scientific">Streptomyces himastatinicus ATCC 53653</name>
    <dbReference type="NCBI Taxonomy" id="457427"/>
    <lineage>
        <taxon>Bacteria</taxon>
        <taxon>Bacillati</taxon>
        <taxon>Actinomycetota</taxon>
        <taxon>Actinomycetes</taxon>
        <taxon>Kitasatosporales</taxon>
        <taxon>Streptomycetaceae</taxon>
        <taxon>Streptomyces</taxon>
        <taxon>Streptomyces violaceusniger group</taxon>
    </lineage>
</organism>
<dbReference type="InterPro" id="IPR036724">
    <property type="entry name" value="Cobalamin-bd_sf"/>
</dbReference>
<sequence length="163" mass="17012">MSGTPDTTGGRAPDHAPRTVVVTSMASDAHTWNLVFLQLLIEELGYRVVNLGPCVPDEVLVEECRDLRPAMVVISSVNGHGYQDGMRVIRRLRAADPLATTPVVVGGKLGVTGDEDSERVAELMAAGFDAVFDDGADPAAALRGFVHSLQAGPPALAGRAPAG</sequence>
<proteinExistence type="predicted"/>
<dbReference type="RefSeq" id="WP_009715020.1">
    <property type="nucleotide sequence ID" value="NZ_GG657754.1"/>
</dbReference>
<dbReference type="Gene3D" id="3.40.50.280">
    <property type="entry name" value="Cobalamin-binding domain"/>
    <property type="match status" value="1"/>
</dbReference>
<dbReference type="CDD" id="cd02065">
    <property type="entry name" value="B12-binding_like"/>
    <property type="match status" value="1"/>
</dbReference>
<dbReference type="Pfam" id="PF02310">
    <property type="entry name" value="B12-binding"/>
    <property type="match status" value="1"/>
</dbReference>
<dbReference type="OrthoDB" id="8482131at2"/>
<dbReference type="HOGENOM" id="CLU_122414_0_0_11"/>
<evidence type="ECO:0000259" key="1">
    <source>
        <dbReference type="PROSITE" id="PS51332"/>
    </source>
</evidence>
<name>D9WEG2_9ACTN</name>
<protein>
    <submittedName>
        <fullName evidence="2">Putative B12 binding domain protein</fullName>
    </submittedName>
</protein>
<accession>D9WEG2</accession>